<dbReference type="InterPro" id="IPR052042">
    <property type="entry name" value="Tail_sheath_structural"/>
</dbReference>
<evidence type="ECO:0000313" key="3">
    <source>
        <dbReference type="Proteomes" id="UP000292881"/>
    </source>
</evidence>
<feature type="compositionally biased region" description="Low complexity" evidence="1">
    <location>
        <begin position="141"/>
        <end position="153"/>
    </location>
</feature>
<proteinExistence type="predicted"/>
<name>A0A4Q2J8J5_9MICO</name>
<dbReference type="Proteomes" id="UP000292881">
    <property type="component" value="Unassembled WGS sequence"/>
</dbReference>
<sequence length="180" mass="18820">MTRPIEGVGTAVAAFLGSAGDGPIGDPVDIDVDGWGTDEDAIWGDLHASPLRRALRSFFDNGGASAVAVRVADTGIDGVRGGLESLERVDLVNLLVLPAECAARADAHGIVAEAVAFCERRRAMLLVDPPASTGSSRRRSPSANAAGRCCSSTRPRRRDRRGGGRLLRTPPGDAARRPAR</sequence>
<accession>A0A4Q2J8J5</accession>
<feature type="region of interest" description="Disordered" evidence="1">
    <location>
        <begin position="129"/>
        <end position="180"/>
    </location>
</feature>
<organism evidence="2 3">
    <name type="scientific">Agromyces binzhouensis</name>
    <dbReference type="NCBI Taxonomy" id="1817495"/>
    <lineage>
        <taxon>Bacteria</taxon>
        <taxon>Bacillati</taxon>
        <taxon>Actinomycetota</taxon>
        <taxon>Actinomycetes</taxon>
        <taxon>Micrococcales</taxon>
        <taxon>Microbacteriaceae</taxon>
        <taxon>Agromyces</taxon>
    </lineage>
</organism>
<comment type="caution">
    <text evidence="2">The sequence shown here is derived from an EMBL/GenBank/DDBJ whole genome shotgun (WGS) entry which is preliminary data.</text>
</comment>
<dbReference type="AlphaFoldDB" id="A0A4Q2J8J5"/>
<protein>
    <submittedName>
        <fullName evidence="2">Uncharacterized protein</fullName>
    </submittedName>
</protein>
<dbReference type="PANTHER" id="PTHR35861">
    <property type="match status" value="1"/>
</dbReference>
<evidence type="ECO:0000313" key="2">
    <source>
        <dbReference type="EMBL" id="RXZ41733.1"/>
    </source>
</evidence>
<reference evidence="2 3" key="1">
    <citation type="submission" date="2019-01" db="EMBL/GenBank/DDBJ databases">
        <authorList>
            <person name="Li J."/>
        </authorList>
    </citation>
    <scope>NUCLEOTIDE SEQUENCE [LARGE SCALE GENOMIC DNA]</scope>
    <source>
        <strain evidence="2 3">CGMCC 4.7180</strain>
    </source>
</reference>
<dbReference type="PANTHER" id="PTHR35861:SF2">
    <property type="entry name" value="FELS-2 PROPHAGE PROTEIN"/>
    <property type="match status" value="1"/>
</dbReference>
<dbReference type="EMBL" id="SDPL01000501">
    <property type="protein sequence ID" value="RXZ41733.1"/>
    <property type="molecule type" value="Genomic_DNA"/>
</dbReference>
<gene>
    <name evidence="2" type="ORF">ESO86_16140</name>
</gene>
<evidence type="ECO:0000256" key="1">
    <source>
        <dbReference type="SAM" id="MobiDB-lite"/>
    </source>
</evidence>
<keyword evidence="3" id="KW-1185">Reference proteome</keyword>
<dbReference type="Gene3D" id="3.40.50.11780">
    <property type="match status" value="1"/>
</dbReference>
<feature type="non-terminal residue" evidence="2">
    <location>
        <position position="180"/>
    </location>
</feature>